<sequence>MFRQCTRLMICSAFVFTVAACSNNVDTKISKGFESADQVFEQKPKTSTASTEHLQFYLPKDFTIKSSSDETNILLKKGDETFSLFINPHEPKQSKQFYKAIQQKEKDAIVKEQTYEKDGQFGFASVLEDDNHNYRVVASTGGVKITGVSGQQNIDHTIPELMEIAHSVQIKNK</sequence>
<proteinExistence type="predicted"/>
<dbReference type="EMBL" id="CP014806">
    <property type="protein sequence ID" value="AMW99645.1"/>
    <property type="molecule type" value="Genomic_DNA"/>
</dbReference>
<protein>
    <recommendedName>
        <fullName evidence="4">Lipoprotein</fullName>
    </recommendedName>
</protein>
<dbReference type="AlphaFoldDB" id="A0A143HDT2"/>
<evidence type="ECO:0008006" key="4">
    <source>
        <dbReference type="Google" id="ProtNLM"/>
    </source>
</evidence>
<gene>
    <name evidence="2" type="ORF">ATY39_09340</name>
</gene>
<name>A0A143HDT2_9BACL</name>
<keyword evidence="3" id="KW-1185">Reference proteome</keyword>
<keyword evidence="1" id="KW-0732">Signal</keyword>
<reference evidence="2 3" key="1">
    <citation type="journal article" date="2016" name="Genome Announc.">
        <title>Whole-Genome Sequence of Rummeliibacillus stabekisii Strain PP9 Isolated from Antarctic Soil.</title>
        <authorList>
            <person name="da Mota F.F."/>
            <person name="Vollu R.E."/>
            <person name="Jurelevicius D."/>
            <person name="Seldin L."/>
        </authorList>
    </citation>
    <scope>NUCLEOTIDE SEQUENCE [LARGE SCALE GENOMIC DNA]</scope>
    <source>
        <strain evidence="2 3">PP9</strain>
    </source>
</reference>
<evidence type="ECO:0000256" key="1">
    <source>
        <dbReference type="SAM" id="SignalP"/>
    </source>
</evidence>
<dbReference type="KEGG" id="rst:ATY39_09340"/>
<dbReference type="PROSITE" id="PS51257">
    <property type="entry name" value="PROKAR_LIPOPROTEIN"/>
    <property type="match status" value="1"/>
</dbReference>
<feature type="chain" id="PRO_5039675068" description="Lipoprotein" evidence="1">
    <location>
        <begin position="20"/>
        <end position="173"/>
    </location>
</feature>
<dbReference type="OrthoDB" id="2450230at2"/>
<accession>A0A143HDT2</accession>
<feature type="signal peptide" evidence="1">
    <location>
        <begin position="1"/>
        <end position="19"/>
    </location>
</feature>
<reference evidence="3" key="2">
    <citation type="submission" date="2016-03" db="EMBL/GenBank/DDBJ databases">
        <authorList>
            <person name="Seldin L."/>
        </authorList>
    </citation>
    <scope>NUCLEOTIDE SEQUENCE [LARGE SCALE GENOMIC DNA]</scope>
    <source>
        <strain evidence="3">PP9</strain>
    </source>
</reference>
<evidence type="ECO:0000313" key="3">
    <source>
        <dbReference type="Proteomes" id="UP000076021"/>
    </source>
</evidence>
<organism evidence="2 3">
    <name type="scientific">Rummeliibacillus stabekisii</name>
    <dbReference type="NCBI Taxonomy" id="241244"/>
    <lineage>
        <taxon>Bacteria</taxon>
        <taxon>Bacillati</taxon>
        <taxon>Bacillota</taxon>
        <taxon>Bacilli</taxon>
        <taxon>Bacillales</taxon>
        <taxon>Caryophanaceae</taxon>
        <taxon>Rummeliibacillus</taxon>
    </lineage>
</organism>
<dbReference type="RefSeq" id="WP_066788986.1">
    <property type="nucleotide sequence ID" value="NZ_CP014806.1"/>
</dbReference>
<dbReference type="STRING" id="241244.ATY39_09340"/>
<dbReference type="Proteomes" id="UP000076021">
    <property type="component" value="Chromosome"/>
</dbReference>
<evidence type="ECO:0000313" key="2">
    <source>
        <dbReference type="EMBL" id="AMW99645.1"/>
    </source>
</evidence>